<protein>
    <submittedName>
        <fullName evidence="1">Uncharacterized protein</fullName>
    </submittedName>
</protein>
<feature type="non-terminal residue" evidence="1">
    <location>
        <position position="120"/>
    </location>
</feature>
<reference evidence="1" key="1">
    <citation type="submission" date="2021-02" db="EMBL/GenBank/DDBJ databases">
        <authorList>
            <person name="Dougan E. K."/>
            <person name="Rhodes N."/>
            <person name="Thang M."/>
            <person name="Chan C."/>
        </authorList>
    </citation>
    <scope>NUCLEOTIDE SEQUENCE</scope>
</reference>
<dbReference type="OrthoDB" id="10310412at2759"/>
<dbReference type="EMBL" id="CAJNJA010012702">
    <property type="protein sequence ID" value="CAE7303057.1"/>
    <property type="molecule type" value="Genomic_DNA"/>
</dbReference>
<dbReference type="Proteomes" id="UP000601435">
    <property type="component" value="Unassembled WGS sequence"/>
</dbReference>
<sequence>MGDRLGERLAELVTSLRGHAEETREATASLRKSVEQQQRLYQMAAADFQRKLDEACKRKVTTSRMELASESLQMLRSLVAGRTAGSLENGDAPKENWPRWFEKADAAVQGLLRTAGTAAE</sequence>
<gene>
    <name evidence="1" type="ORF">SNEC2469_LOCUS7495</name>
</gene>
<comment type="caution">
    <text evidence="1">The sequence shown here is derived from an EMBL/GenBank/DDBJ whole genome shotgun (WGS) entry which is preliminary data.</text>
</comment>
<name>A0A812N5A7_9DINO</name>
<evidence type="ECO:0000313" key="1">
    <source>
        <dbReference type="EMBL" id="CAE7303057.1"/>
    </source>
</evidence>
<evidence type="ECO:0000313" key="2">
    <source>
        <dbReference type="Proteomes" id="UP000601435"/>
    </source>
</evidence>
<accession>A0A812N5A7</accession>
<dbReference type="AlphaFoldDB" id="A0A812N5A7"/>
<organism evidence="1 2">
    <name type="scientific">Symbiodinium necroappetens</name>
    <dbReference type="NCBI Taxonomy" id="1628268"/>
    <lineage>
        <taxon>Eukaryota</taxon>
        <taxon>Sar</taxon>
        <taxon>Alveolata</taxon>
        <taxon>Dinophyceae</taxon>
        <taxon>Suessiales</taxon>
        <taxon>Symbiodiniaceae</taxon>
        <taxon>Symbiodinium</taxon>
    </lineage>
</organism>
<proteinExistence type="predicted"/>
<keyword evidence="2" id="KW-1185">Reference proteome</keyword>